<feature type="domain" description="HTH deoR-type" evidence="3">
    <location>
        <begin position="3"/>
        <end position="58"/>
    </location>
</feature>
<dbReference type="SUPFAM" id="SSF46785">
    <property type="entry name" value="Winged helix' DNA-binding domain"/>
    <property type="match status" value="1"/>
</dbReference>
<dbReference type="PROSITE" id="PS52050">
    <property type="entry name" value="WYL"/>
    <property type="match status" value="1"/>
</dbReference>
<sequence>MNSIERALAILLLLTGGRLVSAATLAERFEVSLRTIYRDVDRLIALGIPVEAERGAEGGYRLAKDYLQPPVALNRRETAALLTTLALVRSLRTLPLKSDLDSAERKLIASLPRPVLALLGDAERVIGIEPIPADIFHAATRAEPTEDWQAALDGFMVGLLESRAVRFDHHNPARPAPRPHDVEPHGVLFDRDLWYLAGRDRDSGEMKIYRADRIRNVEVSGFRFRPDPAFRIADLLGGAWLSQAMRRWEQEGPSSRIRMSREQASRLTQDWYYRHASLVADGPDHMIFSLPSVLPSQILPLVRWLGPDAELLEPAELRAQMALDLQEMARRHGA</sequence>
<keyword evidence="2" id="KW-0804">Transcription</keyword>
<keyword evidence="5" id="KW-1185">Reference proteome</keyword>
<name>A0ABW4JWU5_9HYPH</name>
<evidence type="ECO:0000256" key="2">
    <source>
        <dbReference type="ARBA" id="ARBA00023163"/>
    </source>
</evidence>
<proteinExistence type="predicted"/>
<evidence type="ECO:0000313" key="4">
    <source>
        <dbReference type="EMBL" id="MFD1695628.1"/>
    </source>
</evidence>
<evidence type="ECO:0000259" key="3">
    <source>
        <dbReference type="PROSITE" id="PS51000"/>
    </source>
</evidence>
<dbReference type="Pfam" id="PF13280">
    <property type="entry name" value="WYL"/>
    <property type="match status" value="1"/>
</dbReference>
<dbReference type="Gene3D" id="1.10.10.10">
    <property type="entry name" value="Winged helix-like DNA-binding domain superfamily/Winged helix DNA-binding domain"/>
    <property type="match status" value="1"/>
</dbReference>
<evidence type="ECO:0000313" key="5">
    <source>
        <dbReference type="Proteomes" id="UP001597327"/>
    </source>
</evidence>
<comment type="caution">
    <text evidence="4">The sequence shown here is derived from an EMBL/GenBank/DDBJ whole genome shotgun (WGS) entry which is preliminary data.</text>
</comment>
<dbReference type="InterPro" id="IPR026881">
    <property type="entry name" value="WYL_dom"/>
</dbReference>
<gene>
    <name evidence="4" type="ORF">ACFSC7_08880</name>
</gene>
<dbReference type="InterPro" id="IPR001034">
    <property type="entry name" value="DeoR_HTH"/>
</dbReference>
<dbReference type="Pfam" id="PF08279">
    <property type="entry name" value="HTH_11"/>
    <property type="match status" value="1"/>
</dbReference>
<reference evidence="5" key="1">
    <citation type="journal article" date="2019" name="Int. J. Syst. Evol. Microbiol.">
        <title>The Global Catalogue of Microorganisms (GCM) 10K type strain sequencing project: providing services to taxonomists for standard genome sequencing and annotation.</title>
        <authorList>
            <consortium name="The Broad Institute Genomics Platform"/>
            <consortium name="The Broad Institute Genome Sequencing Center for Infectious Disease"/>
            <person name="Wu L."/>
            <person name="Ma J."/>
        </authorList>
    </citation>
    <scope>NUCLEOTIDE SEQUENCE [LARGE SCALE GENOMIC DNA]</scope>
    <source>
        <strain evidence="5">JCM 3369</strain>
    </source>
</reference>
<protein>
    <submittedName>
        <fullName evidence="4">Helix-turn-helix transcriptional regulator</fullName>
    </submittedName>
</protein>
<dbReference type="InterPro" id="IPR013196">
    <property type="entry name" value="HTH_11"/>
</dbReference>
<dbReference type="InterPro" id="IPR051534">
    <property type="entry name" value="CBASS_pafABC_assoc_protein"/>
</dbReference>
<dbReference type="RefSeq" id="WP_149890660.1">
    <property type="nucleotide sequence ID" value="NZ_JBHUFA010000001.1"/>
</dbReference>
<dbReference type="InterPro" id="IPR036390">
    <property type="entry name" value="WH_DNA-bd_sf"/>
</dbReference>
<keyword evidence="1" id="KW-0805">Transcription regulation</keyword>
<accession>A0ABW4JWU5</accession>
<dbReference type="EMBL" id="JBHUFA010000001">
    <property type="protein sequence ID" value="MFD1695628.1"/>
    <property type="molecule type" value="Genomic_DNA"/>
</dbReference>
<dbReference type="PANTHER" id="PTHR34580:SF1">
    <property type="entry name" value="PROTEIN PAFC"/>
    <property type="match status" value="1"/>
</dbReference>
<dbReference type="PANTHER" id="PTHR34580">
    <property type="match status" value="1"/>
</dbReference>
<evidence type="ECO:0000256" key="1">
    <source>
        <dbReference type="ARBA" id="ARBA00023015"/>
    </source>
</evidence>
<dbReference type="Proteomes" id="UP001597327">
    <property type="component" value="Unassembled WGS sequence"/>
</dbReference>
<dbReference type="InterPro" id="IPR036388">
    <property type="entry name" value="WH-like_DNA-bd_sf"/>
</dbReference>
<dbReference type="InterPro" id="IPR057727">
    <property type="entry name" value="WCX_dom"/>
</dbReference>
<dbReference type="Pfam" id="PF25583">
    <property type="entry name" value="WCX"/>
    <property type="match status" value="1"/>
</dbReference>
<organism evidence="4 5">
    <name type="scientific">Roseibium aestuarii</name>
    <dbReference type="NCBI Taxonomy" id="2600299"/>
    <lineage>
        <taxon>Bacteria</taxon>
        <taxon>Pseudomonadati</taxon>
        <taxon>Pseudomonadota</taxon>
        <taxon>Alphaproteobacteria</taxon>
        <taxon>Hyphomicrobiales</taxon>
        <taxon>Stappiaceae</taxon>
        <taxon>Roseibium</taxon>
    </lineage>
</organism>
<dbReference type="PROSITE" id="PS51000">
    <property type="entry name" value="HTH_DEOR_2"/>
    <property type="match status" value="1"/>
</dbReference>